<dbReference type="InterPro" id="IPR027558">
    <property type="entry name" value="Pre_pil_HX9DG_C"/>
</dbReference>
<name>A0A1P8WEQ1_9PLAN</name>
<dbReference type="OrthoDB" id="241095at2"/>
<dbReference type="InterPro" id="IPR012902">
    <property type="entry name" value="N_methyl_site"/>
</dbReference>
<dbReference type="NCBIfam" id="TIGR04294">
    <property type="entry name" value="pre_pil_HX9DG"/>
    <property type="match status" value="1"/>
</dbReference>
<keyword evidence="4" id="KW-1185">Reference proteome</keyword>
<dbReference type="PROSITE" id="PS00409">
    <property type="entry name" value="PROKAR_NTER_METHYL"/>
    <property type="match status" value="1"/>
</dbReference>
<dbReference type="SUPFAM" id="SSF54523">
    <property type="entry name" value="Pili subunits"/>
    <property type="match status" value="1"/>
</dbReference>
<evidence type="ECO:0000313" key="4">
    <source>
        <dbReference type="Proteomes" id="UP000187735"/>
    </source>
</evidence>
<dbReference type="InterPro" id="IPR045584">
    <property type="entry name" value="Pilin-like"/>
</dbReference>
<feature type="transmembrane region" description="Helical" evidence="1">
    <location>
        <begin position="28"/>
        <end position="51"/>
    </location>
</feature>
<dbReference type="KEGG" id="fmr:Fuma_02118"/>
<keyword evidence="1" id="KW-0812">Transmembrane</keyword>
<keyword evidence="1" id="KW-0472">Membrane</keyword>
<dbReference type="InterPro" id="IPR011453">
    <property type="entry name" value="DUF1559"/>
</dbReference>
<dbReference type="PANTHER" id="PTHR30093">
    <property type="entry name" value="GENERAL SECRETION PATHWAY PROTEIN G"/>
    <property type="match status" value="1"/>
</dbReference>
<feature type="domain" description="DUF1559" evidence="2">
    <location>
        <begin position="52"/>
        <end position="332"/>
    </location>
</feature>
<keyword evidence="1" id="KW-1133">Transmembrane helix</keyword>
<accession>A0A1P8WEQ1</accession>
<evidence type="ECO:0000256" key="1">
    <source>
        <dbReference type="SAM" id="Phobius"/>
    </source>
</evidence>
<evidence type="ECO:0000259" key="2">
    <source>
        <dbReference type="Pfam" id="PF07596"/>
    </source>
</evidence>
<dbReference type="STRING" id="1891926.Fuma_02118"/>
<dbReference type="NCBIfam" id="TIGR02532">
    <property type="entry name" value="IV_pilin_GFxxxE"/>
    <property type="match status" value="1"/>
</dbReference>
<dbReference type="EMBL" id="CP017641">
    <property type="protein sequence ID" value="APZ92507.1"/>
    <property type="molecule type" value="Genomic_DNA"/>
</dbReference>
<gene>
    <name evidence="3" type="primary">xcpT_8</name>
    <name evidence="3" type="ORF">Fuma_02118</name>
</gene>
<dbReference type="Gene3D" id="3.30.700.10">
    <property type="entry name" value="Glycoprotein, Type 4 Pilin"/>
    <property type="match status" value="1"/>
</dbReference>
<protein>
    <submittedName>
        <fullName evidence="3">PilD-dependent protein PddA</fullName>
    </submittedName>
</protein>
<dbReference type="RefSeq" id="WP_083731952.1">
    <property type="nucleotide sequence ID" value="NZ_CP017641.1"/>
</dbReference>
<reference evidence="3 4" key="1">
    <citation type="journal article" date="2016" name="Front. Microbiol.">
        <title>Fuerstia marisgermanicae gen. nov., sp. nov., an Unusual Member of the Phylum Planctomycetes from the German Wadden Sea.</title>
        <authorList>
            <person name="Kohn T."/>
            <person name="Heuer A."/>
            <person name="Jogler M."/>
            <person name="Vollmers J."/>
            <person name="Boedeker C."/>
            <person name="Bunk B."/>
            <person name="Rast P."/>
            <person name="Borchert D."/>
            <person name="Glockner I."/>
            <person name="Freese H.M."/>
            <person name="Klenk H.P."/>
            <person name="Overmann J."/>
            <person name="Kaster A.K."/>
            <person name="Rohde M."/>
            <person name="Wiegand S."/>
            <person name="Jogler C."/>
        </authorList>
    </citation>
    <scope>NUCLEOTIDE SEQUENCE [LARGE SCALE GENOMIC DNA]</scope>
    <source>
        <strain evidence="3 4">NH11</strain>
    </source>
</reference>
<dbReference type="Pfam" id="PF07963">
    <property type="entry name" value="N_methyl"/>
    <property type="match status" value="1"/>
</dbReference>
<organism evidence="3 4">
    <name type="scientific">Fuerstiella marisgermanici</name>
    <dbReference type="NCBI Taxonomy" id="1891926"/>
    <lineage>
        <taxon>Bacteria</taxon>
        <taxon>Pseudomonadati</taxon>
        <taxon>Planctomycetota</taxon>
        <taxon>Planctomycetia</taxon>
        <taxon>Planctomycetales</taxon>
        <taxon>Planctomycetaceae</taxon>
        <taxon>Fuerstiella</taxon>
    </lineage>
</organism>
<dbReference type="PANTHER" id="PTHR30093:SF2">
    <property type="entry name" value="TYPE II SECRETION SYSTEM PROTEIN H"/>
    <property type="match status" value="1"/>
</dbReference>
<evidence type="ECO:0000313" key="3">
    <source>
        <dbReference type="EMBL" id="APZ92507.1"/>
    </source>
</evidence>
<dbReference type="Pfam" id="PF07596">
    <property type="entry name" value="SBP_bac_10"/>
    <property type="match status" value="1"/>
</dbReference>
<sequence>MPLLFQRLPIFNASRNQRRLINKRSSGFTLIELLVVIAIIAILLALMLPAVQNAREAARRTQCRNNLKQIGLALANYHDVSNMLPPAMINPGRLDSFPFYSGGNRVLNTTGWTLLLPYVDQANVYNNYDFNQCSSTSAWGGMPVAGSDVANADVVKTAIPLLECPSDESAGLVETFLPGSTHIYSKQNARRTSYLFASGGFTDWDLPWWDTQSDIRRGMFGNNASARMRDLRDGASNSIAVGEAHGGERLKVSPHFGPWGLTGTHTCCHGRVVSDSDSSVDPVHFTDSRWGINAAWDESGRSYAWVFNSSHPGGSHFLLGDGSVRFLSDTTDYWLFCLLNYIQDGQPVGQF</sequence>
<proteinExistence type="predicted"/>
<dbReference type="Proteomes" id="UP000187735">
    <property type="component" value="Chromosome"/>
</dbReference>
<dbReference type="AlphaFoldDB" id="A0A1P8WEQ1"/>